<proteinExistence type="predicted"/>
<accession>A0ABC7ZFD4</accession>
<name>A0ABC7ZFD4_HELPX</name>
<dbReference type="EMBL" id="CP002953">
    <property type="protein sequence ID" value="AFF20195.1"/>
    <property type="molecule type" value="Genomic_DNA"/>
</dbReference>
<dbReference type="KEGG" id="hpe:HPELS_03245"/>
<evidence type="ECO:0000313" key="2">
    <source>
        <dbReference type="Proteomes" id="UP000007885"/>
    </source>
</evidence>
<organism evidence="1 2">
    <name type="scientific">Helicobacter pylori ELS37</name>
    <dbReference type="NCBI Taxonomy" id="1055527"/>
    <lineage>
        <taxon>Bacteria</taxon>
        <taxon>Pseudomonadati</taxon>
        <taxon>Campylobacterota</taxon>
        <taxon>Epsilonproteobacteria</taxon>
        <taxon>Campylobacterales</taxon>
        <taxon>Helicobacteraceae</taxon>
        <taxon>Helicobacter</taxon>
    </lineage>
</organism>
<dbReference type="Proteomes" id="UP000007885">
    <property type="component" value="Chromosome"/>
</dbReference>
<gene>
    <name evidence="1" type="ORF">HPELS_03245</name>
</gene>
<evidence type="ECO:0000313" key="1">
    <source>
        <dbReference type="EMBL" id="AFF20195.1"/>
    </source>
</evidence>
<sequence length="53" mass="6060">MLELGVSPKLVEQEQKILVLVLSWTWTSSPITASNGIICPYSFYCSQWQKLSR</sequence>
<dbReference type="AlphaFoldDB" id="A0ABC7ZFD4"/>
<protein>
    <submittedName>
        <fullName evidence="1">Uncharacterized protein</fullName>
    </submittedName>
</protein>
<reference evidence="1 2" key="1">
    <citation type="submission" date="2011-07" db="EMBL/GenBank/DDBJ databases">
        <authorList>
            <person name="Bertoli M.T."/>
            <person name="Kersulyte D."/>
            <person name="Pascasio M.A."/>
            <person name="Berg D.E."/>
        </authorList>
    </citation>
    <scope>NUCLEOTIDE SEQUENCE [LARGE SCALE GENOMIC DNA]</scope>
    <source>
        <strain evidence="1 2">ELS37</strain>
    </source>
</reference>